<evidence type="ECO:0000313" key="1">
    <source>
        <dbReference type="EMBL" id="EHK73234.1"/>
    </source>
</evidence>
<sequence length="42" mass="5011">MSHQRLQYPHLQADIGEEADVRASFFRFLFFQQPQAFPLVLM</sequence>
<evidence type="ECO:0000313" key="2">
    <source>
        <dbReference type="Proteomes" id="UP000004038"/>
    </source>
</evidence>
<organism evidence="1 2">
    <name type="scientific">Sinorhizobium meliloti CCNWSX0020</name>
    <dbReference type="NCBI Taxonomy" id="1107881"/>
    <lineage>
        <taxon>Bacteria</taxon>
        <taxon>Pseudomonadati</taxon>
        <taxon>Pseudomonadota</taxon>
        <taxon>Alphaproteobacteria</taxon>
        <taxon>Hyphomicrobiales</taxon>
        <taxon>Rhizobiaceae</taxon>
        <taxon>Sinorhizobium/Ensifer group</taxon>
        <taxon>Sinorhizobium</taxon>
    </lineage>
</organism>
<reference evidence="1 2" key="1">
    <citation type="journal article" date="2012" name="J. Bacteriol.">
        <title>Draft Genome Sequence of Sinorhizobium meliloti CCNWSX0020, a Nitrogen-Fixing Symbiont with Copper Tolerance Capability Isolated from Lead-Zinc Mine Tailings.</title>
        <authorList>
            <person name="Li Z."/>
            <person name="Ma Z."/>
            <person name="Hao X."/>
            <person name="Wei G."/>
        </authorList>
    </citation>
    <scope>NUCLEOTIDE SEQUENCE [LARGE SCALE GENOMIC DNA]</scope>
    <source>
        <strain evidence="1 2">CCNWSX0020</strain>
    </source>
</reference>
<proteinExistence type="predicted"/>
<dbReference type="Proteomes" id="UP000004038">
    <property type="component" value="Unassembled WGS sequence"/>
</dbReference>
<protein>
    <submittedName>
        <fullName evidence="1">Uncharacterized protein</fullName>
    </submittedName>
</protein>
<name>H0GBT4_RHIML</name>
<dbReference type="AlphaFoldDB" id="H0GBT4"/>
<gene>
    <name evidence="1" type="ORF">SM0020_35067</name>
</gene>
<accession>H0GBT4</accession>
<dbReference type="EMBL" id="AGVV01000220">
    <property type="protein sequence ID" value="EHK73234.1"/>
    <property type="molecule type" value="Genomic_DNA"/>
</dbReference>